<keyword evidence="6 9" id="KW-1133">Transmembrane helix</keyword>
<evidence type="ECO:0000313" key="11">
    <source>
        <dbReference type="Proteomes" id="UP000776629"/>
    </source>
</evidence>
<evidence type="ECO:0000256" key="8">
    <source>
        <dbReference type="PIRNR" id="PIRNR016661"/>
    </source>
</evidence>
<dbReference type="Proteomes" id="UP000776629">
    <property type="component" value="Unassembled WGS sequence"/>
</dbReference>
<comment type="similarity">
    <text evidence="2 8">Belongs to the BioY family.</text>
</comment>
<accession>A0ABS2EN97</accession>
<keyword evidence="11" id="KW-1185">Reference proteome</keyword>
<comment type="subcellular location">
    <subcellularLocation>
        <location evidence="1 8">Cell membrane</location>
        <topology evidence="1 8">Multi-pass membrane protein</topology>
    </subcellularLocation>
</comment>
<keyword evidence="3 8" id="KW-0813">Transport</keyword>
<gene>
    <name evidence="10" type="ORF">H5993_02870</name>
</gene>
<dbReference type="RefSeq" id="WP_204776143.1">
    <property type="nucleotide sequence ID" value="NZ_JACJJQ010000008.1"/>
</dbReference>
<dbReference type="PIRSF" id="PIRSF016661">
    <property type="entry name" value="BioY"/>
    <property type="match status" value="1"/>
</dbReference>
<dbReference type="PANTHER" id="PTHR34295:SF4">
    <property type="entry name" value="BIOTIN TRANSPORTER BIOY-RELATED"/>
    <property type="match status" value="1"/>
</dbReference>
<evidence type="ECO:0000256" key="1">
    <source>
        <dbReference type="ARBA" id="ARBA00004651"/>
    </source>
</evidence>
<dbReference type="Gene3D" id="1.10.1760.20">
    <property type="match status" value="1"/>
</dbReference>
<protein>
    <recommendedName>
        <fullName evidence="8">Biotin transporter</fullName>
    </recommendedName>
</protein>
<sequence>MKTNSIQLITTTAIMIALIIILGIFPGIPVGFLPVPIILQNFGIMLAGELLGPKRGSLAVIIFLVLVALGFPFLSGGNGGLASFVGPTGGALLSWLVTPLMIGSVLKLSWWKASWWREWLVLLLFGVLWINLCEVIWLATLFHFGIIKALLAEMVFLPGDILKASLSVMVARRLRKILPHQFSM</sequence>
<evidence type="ECO:0000256" key="2">
    <source>
        <dbReference type="ARBA" id="ARBA00010692"/>
    </source>
</evidence>
<name>A0ABS2EN97_9LACO</name>
<feature type="transmembrane region" description="Helical" evidence="9">
    <location>
        <begin position="120"/>
        <end position="144"/>
    </location>
</feature>
<keyword evidence="4 8" id="KW-1003">Cell membrane</keyword>
<dbReference type="PANTHER" id="PTHR34295">
    <property type="entry name" value="BIOTIN TRANSPORTER BIOY"/>
    <property type="match status" value="1"/>
</dbReference>
<feature type="transmembrane region" description="Helical" evidence="9">
    <location>
        <begin position="58"/>
        <end position="77"/>
    </location>
</feature>
<dbReference type="Pfam" id="PF02632">
    <property type="entry name" value="BioY"/>
    <property type="match status" value="1"/>
</dbReference>
<keyword evidence="7 8" id="KW-0472">Membrane</keyword>
<keyword evidence="5 9" id="KW-0812">Transmembrane</keyword>
<dbReference type="InterPro" id="IPR003784">
    <property type="entry name" value="BioY"/>
</dbReference>
<organism evidence="10 11">
    <name type="scientific">Limosilactobacillus alvi</name>
    <dbReference type="NCBI Taxonomy" id="990412"/>
    <lineage>
        <taxon>Bacteria</taxon>
        <taxon>Bacillati</taxon>
        <taxon>Bacillota</taxon>
        <taxon>Bacilli</taxon>
        <taxon>Lactobacillales</taxon>
        <taxon>Lactobacillaceae</taxon>
        <taxon>Limosilactobacillus</taxon>
    </lineage>
</organism>
<evidence type="ECO:0000256" key="7">
    <source>
        <dbReference type="ARBA" id="ARBA00023136"/>
    </source>
</evidence>
<evidence type="ECO:0000256" key="6">
    <source>
        <dbReference type="ARBA" id="ARBA00022989"/>
    </source>
</evidence>
<reference evidence="10 11" key="1">
    <citation type="journal article" date="2021" name="Sci. Rep.">
        <title>The distribution of antibiotic resistance genes in chicken gut microbiota commensals.</title>
        <authorList>
            <person name="Juricova H."/>
            <person name="Matiasovicova J."/>
            <person name="Kubasova T."/>
            <person name="Cejkova D."/>
            <person name="Rychlik I."/>
        </authorList>
    </citation>
    <scope>NUCLEOTIDE SEQUENCE [LARGE SCALE GENOMIC DNA]</scope>
    <source>
        <strain evidence="10 11">An810</strain>
    </source>
</reference>
<evidence type="ECO:0000256" key="9">
    <source>
        <dbReference type="SAM" id="Phobius"/>
    </source>
</evidence>
<evidence type="ECO:0000256" key="3">
    <source>
        <dbReference type="ARBA" id="ARBA00022448"/>
    </source>
</evidence>
<comment type="caution">
    <text evidence="10">The sequence shown here is derived from an EMBL/GenBank/DDBJ whole genome shotgun (WGS) entry which is preliminary data.</text>
</comment>
<evidence type="ECO:0000313" key="10">
    <source>
        <dbReference type="EMBL" id="MBM6753705.1"/>
    </source>
</evidence>
<proteinExistence type="inferred from homology"/>
<feature type="transmembrane region" description="Helical" evidence="9">
    <location>
        <begin position="89"/>
        <end position="108"/>
    </location>
</feature>
<evidence type="ECO:0000256" key="4">
    <source>
        <dbReference type="ARBA" id="ARBA00022475"/>
    </source>
</evidence>
<dbReference type="EMBL" id="JACJJQ010000008">
    <property type="protein sequence ID" value="MBM6753705.1"/>
    <property type="molecule type" value="Genomic_DNA"/>
</dbReference>
<evidence type="ECO:0000256" key="5">
    <source>
        <dbReference type="ARBA" id="ARBA00022692"/>
    </source>
</evidence>
<feature type="transmembrane region" description="Helical" evidence="9">
    <location>
        <begin position="7"/>
        <end position="25"/>
    </location>
</feature>